<feature type="compositionally biased region" description="Basic residues" evidence="1">
    <location>
        <begin position="176"/>
        <end position="185"/>
    </location>
</feature>
<protein>
    <submittedName>
        <fullName evidence="3">Pleckstrin domain-containing protein</fullName>
    </submittedName>
</protein>
<dbReference type="SUPFAM" id="SSF48065">
    <property type="entry name" value="DBL homology domain (DH-domain)"/>
    <property type="match status" value="1"/>
</dbReference>
<accession>D3BBU2</accession>
<gene>
    <name evidence="3" type="primary">gxcO</name>
    <name evidence="3" type="ORF">PPL_05961</name>
</gene>
<feature type="region of interest" description="Disordered" evidence="1">
    <location>
        <begin position="153"/>
        <end position="185"/>
    </location>
</feature>
<feature type="compositionally biased region" description="Low complexity" evidence="1">
    <location>
        <begin position="112"/>
        <end position="133"/>
    </location>
</feature>
<dbReference type="Proteomes" id="UP000001396">
    <property type="component" value="Unassembled WGS sequence"/>
</dbReference>
<feature type="compositionally biased region" description="Low complexity" evidence="1">
    <location>
        <begin position="153"/>
        <end position="164"/>
    </location>
</feature>
<dbReference type="PANTHER" id="PTHR12673:SF106">
    <property type="entry name" value="DH DOMAIN-CONTAINING PROTEIN"/>
    <property type="match status" value="1"/>
</dbReference>
<dbReference type="Gene3D" id="1.20.900.10">
    <property type="entry name" value="Dbl homology (DH) domain"/>
    <property type="match status" value="1"/>
</dbReference>
<dbReference type="InterPro" id="IPR000219">
    <property type="entry name" value="DH_dom"/>
</dbReference>
<feature type="region of interest" description="Disordered" evidence="1">
    <location>
        <begin position="112"/>
        <end position="138"/>
    </location>
</feature>
<dbReference type="InParanoid" id="D3BBU2"/>
<dbReference type="InterPro" id="IPR011993">
    <property type="entry name" value="PH-like_dom_sf"/>
</dbReference>
<sequence>MIDSNHLYFLNQNKENLNNVNLSIQQQQTLSPSKPLSPMAMSPPQTSANSSTASLPIPFSLNNHSESTIAPTNHTFLMPLQPISMSSGGGLENGGASGSSLTLSSASSSSLSLSSSMIMPPPSSLSSSSSTLMGPPPPLAYTKRYSNVFETVSRSQTTTSTTLAPPTPQMSSAANRHSKQMVRRSVKIETSDLNERCREERRSAAISKQASKRDLTIFLSRQKSELEMKTERKPEPTPTVPEQVKKRLEAIKELLTSENTYLNHLNTIVDIYLLPLRRDYSAPEEVKFIVSIFSNIEVIRDANKNVLALLSSRINSSLTNDTVLSDVLFKFIPTLEIYKEYYVNWYRSLHNLDQWLAKCKKIKKFIDDKSLITLNLKSLLIMPCQRIPRYTLLIDAILQYTNPLHPDYVHLQNAMSMTKKLTESINERIRDSEKTQLVTNIRLKFDDSIGFLDEIHRRLVKESSEFQLLPCKNISQINDHYVNNDDDTDEEDYSSGTKKKKNQKLIPSDCNLYLFNDLFVIGVPSQQITTKQTALLKATLATTIFKEYPQLPLKFSIHHNSGTYFFNAASRELKEQFVKECNEAIELLIKDDVELQERRKKIRLEGSDEEGWNVFDPEVVIKYPMAQKALEELNQMQTQIFTPKKRKSVVGKLKERTRSFLSPHKTLNVRRSSSFLLNSLESDVPTNASQ</sequence>
<feature type="compositionally biased region" description="Polar residues" evidence="1">
    <location>
        <begin position="43"/>
        <end position="52"/>
    </location>
</feature>
<evidence type="ECO:0000259" key="2">
    <source>
        <dbReference type="PROSITE" id="PS50010"/>
    </source>
</evidence>
<dbReference type="SMART" id="SM00325">
    <property type="entry name" value="RhoGEF"/>
    <property type="match status" value="1"/>
</dbReference>
<dbReference type="AlphaFoldDB" id="D3BBU2"/>
<dbReference type="RefSeq" id="XP_020433243.1">
    <property type="nucleotide sequence ID" value="XM_020576831.1"/>
</dbReference>
<name>D3BBU2_HETP5</name>
<dbReference type="CDD" id="cd00160">
    <property type="entry name" value="RhoGEF"/>
    <property type="match status" value="1"/>
</dbReference>
<feature type="domain" description="DH" evidence="2">
    <location>
        <begin position="246"/>
        <end position="428"/>
    </location>
</feature>
<proteinExistence type="predicted"/>
<dbReference type="PROSITE" id="PS50010">
    <property type="entry name" value="DH_2"/>
    <property type="match status" value="1"/>
</dbReference>
<dbReference type="OMA" id="IHHNSGT"/>
<dbReference type="EMBL" id="ADBJ01000026">
    <property type="protein sequence ID" value="EFA81125.1"/>
    <property type="molecule type" value="Genomic_DNA"/>
</dbReference>
<evidence type="ECO:0000313" key="4">
    <source>
        <dbReference type="Proteomes" id="UP000001396"/>
    </source>
</evidence>
<dbReference type="SUPFAM" id="SSF50729">
    <property type="entry name" value="PH domain-like"/>
    <property type="match status" value="1"/>
</dbReference>
<feature type="region of interest" description="Disordered" evidence="1">
    <location>
        <begin position="26"/>
        <end position="52"/>
    </location>
</feature>
<dbReference type="GeneID" id="31361445"/>
<dbReference type="InterPro" id="IPR051092">
    <property type="entry name" value="FYVE_RhoGEF_PH"/>
</dbReference>
<dbReference type="Pfam" id="PF00621">
    <property type="entry name" value="RhoGEF"/>
    <property type="match status" value="1"/>
</dbReference>
<dbReference type="GO" id="GO:0005085">
    <property type="term" value="F:guanyl-nucleotide exchange factor activity"/>
    <property type="evidence" value="ECO:0007669"/>
    <property type="project" value="InterPro"/>
</dbReference>
<dbReference type="Gene3D" id="2.30.29.30">
    <property type="entry name" value="Pleckstrin-homology domain (PH domain)/Phosphotyrosine-binding domain (PTB)"/>
    <property type="match status" value="1"/>
</dbReference>
<feature type="region of interest" description="Disordered" evidence="1">
    <location>
        <begin position="480"/>
        <end position="501"/>
    </location>
</feature>
<evidence type="ECO:0000313" key="3">
    <source>
        <dbReference type="EMBL" id="EFA81125.1"/>
    </source>
</evidence>
<dbReference type="InterPro" id="IPR035899">
    <property type="entry name" value="DBL_dom_sf"/>
</dbReference>
<dbReference type="FunCoup" id="D3BBU2">
    <property type="interactions" value="805"/>
</dbReference>
<keyword evidence="4" id="KW-1185">Reference proteome</keyword>
<reference evidence="3 4" key="1">
    <citation type="journal article" date="2011" name="Genome Res.">
        <title>Phylogeny-wide analysis of social amoeba genomes highlights ancient origins for complex intercellular communication.</title>
        <authorList>
            <person name="Heidel A.J."/>
            <person name="Lawal H.M."/>
            <person name="Felder M."/>
            <person name="Schilde C."/>
            <person name="Helps N.R."/>
            <person name="Tunggal B."/>
            <person name="Rivero F."/>
            <person name="John U."/>
            <person name="Schleicher M."/>
            <person name="Eichinger L."/>
            <person name="Platzer M."/>
            <person name="Noegel A.A."/>
            <person name="Schaap P."/>
            <person name="Gloeckner G."/>
        </authorList>
    </citation>
    <scope>NUCLEOTIDE SEQUENCE [LARGE SCALE GENOMIC DNA]</scope>
    <source>
        <strain evidence="4">ATCC 26659 / Pp 5 / PN500</strain>
    </source>
</reference>
<feature type="compositionally biased region" description="Acidic residues" evidence="1">
    <location>
        <begin position="484"/>
        <end position="493"/>
    </location>
</feature>
<dbReference type="PANTHER" id="PTHR12673">
    <property type="entry name" value="FACIOGENITAL DYSPLASIA PROTEIN"/>
    <property type="match status" value="1"/>
</dbReference>
<organism evidence="3 4">
    <name type="scientific">Heterostelium pallidum (strain ATCC 26659 / Pp 5 / PN500)</name>
    <name type="common">Cellular slime mold</name>
    <name type="synonym">Polysphondylium pallidum</name>
    <dbReference type="NCBI Taxonomy" id="670386"/>
    <lineage>
        <taxon>Eukaryota</taxon>
        <taxon>Amoebozoa</taxon>
        <taxon>Evosea</taxon>
        <taxon>Eumycetozoa</taxon>
        <taxon>Dictyostelia</taxon>
        <taxon>Acytosteliales</taxon>
        <taxon>Acytosteliaceae</taxon>
        <taxon>Heterostelium</taxon>
    </lineage>
</organism>
<dbReference type="GO" id="GO:0005737">
    <property type="term" value="C:cytoplasm"/>
    <property type="evidence" value="ECO:0007669"/>
    <property type="project" value="TreeGrafter"/>
</dbReference>
<evidence type="ECO:0000256" key="1">
    <source>
        <dbReference type="SAM" id="MobiDB-lite"/>
    </source>
</evidence>
<comment type="caution">
    <text evidence="3">The sequence shown here is derived from an EMBL/GenBank/DDBJ whole genome shotgun (WGS) entry which is preliminary data.</text>
</comment>